<dbReference type="EMBL" id="LHUR01000022">
    <property type="protein sequence ID" value="KOA19736.1"/>
    <property type="molecule type" value="Genomic_DNA"/>
</dbReference>
<dbReference type="STRING" id="36844.SAMN04488501_102169"/>
<feature type="binding site" evidence="3">
    <location>
        <position position="340"/>
    </location>
    <ligand>
        <name>Zn(2+)</name>
        <dbReference type="ChEBI" id="CHEBI:29105"/>
        <label>2</label>
    </ligand>
</feature>
<evidence type="ECO:0000256" key="4">
    <source>
        <dbReference type="RuleBase" id="RU003946"/>
    </source>
</evidence>
<dbReference type="CDD" id="cd16012">
    <property type="entry name" value="ALP"/>
    <property type="match status" value="1"/>
</dbReference>
<dbReference type="InterPro" id="IPR017850">
    <property type="entry name" value="Alkaline_phosphatase_core_sf"/>
</dbReference>
<dbReference type="Pfam" id="PF00245">
    <property type="entry name" value="Alk_phosphatase"/>
    <property type="match status" value="1"/>
</dbReference>
<feature type="active site" description="Phosphoserine intermediate" evidence="2">
    <location>
        <position position="105"/>
    </location>
</feature>
<dbReference type="Gene3D" id="3.40.720.10">
    <property type="entry name" value="Alkaline Phosphatase, subunit A"/>
    <property type="match status" value="1"/>
</dbReference>
<feature type="binding site" evidence="3">
    <location>
        <position position="297"/>
    </location>
    <ligand>
        <name>Zn(2+)</name>
        <dbReference type="ChEBI" id="CHEBI:29105"/>
        <label>2</label>
    </ligand>
</feature>
<feature type="binding site" evidence="3">
    <location>
        <position position="437"/>
    </location>
    <ligand>
        <name>Zn(2+)</name>
        <dbReference type="ChEBI" id="CHEBI:29105"/>
        <label>2</label>
    </ligand>
</feature>
<sequence length="654" mass="70279">MLKAKKKIAAIICSAIVAGQLSTGLVQPLLGISNTVYAAETKVIKKAKNVIFLIPDGMSVESVTLARLYYDLKKDGIGGNDQLTMDSILTGLVKTYWQDGPITDSAPGGTAFSTGFKTEDKHIGVLSNKDGNIPKATLIEAARQAGKATGLIATSEVTHATPADFSAHAASRSQYNSIMKQMVYGDFDLVLGGGDRILSSEAKSDNGKTQYRKDGIDLREVLKSMGYTYLTTKDELNSTKATKMWGLFAPQAFAADIDREKVAPTEPTIEEMTNKALEILSKDKEGFFLMVEGSQIDWAGHANDPSKIASEIVAYDKAVKAALDFAKKDGNTVVISVSDHSTGGGTLGMVDLGKDIGKDYASVTFEDTIVRLTKAKASTGLISEQLKQKDVDTIKSSVKENFDFDNLTEEEIKTIQDGNLTSVVNKRVGIAWSSNNHTAGDVGLYCYSPAGVEKLSGLVDNTEVAKYLERVTGLNLATATSQLFQKASVGFEKLGGEISIDSSDIDNPVIIVTKDSNTLKLYGFTNQGEFNGTKVKFDGVIVPITKDGKTYKVQDVYVPQDVLTKFYAYTTAGKVVEIKKPEVKVTESKTSSLITGIVNASALNVRASASSKGKKIGVLKSGTSVTIVGESGNWYKINYGTSNGYIYKTYITLK</sequence>
<dbReference type="PANTHER" id="PTHR11596">
    <property type="entry name" value="ALKALINE PHOSPHATASE"/>
    <property type="match status" value="1"/>
</dbReference>
<dbReference type="AlphaFoldDB" id="A0A0L6Z9U1"/>
<dbReference type="InterPro" id="IPR001952">
    <property type="entry name" value="Alkaline_phosphatase"/>
</dbReference>
<comment type="caution">
    <text evidence="6">The sequence shown here is derived from an EMBL/GenBank/DDBJ whole genome shotgun (WGS) entry which is preliminary data.</text>
</comment>
<evidence type="ECO:0000256" key="1">
    <source>
        <dbReference type="ARBA" id="ARBA00022553"/>
    </source>
</evidence>
<feature type="binding site" evidence="3">
    <location>
        <position position="161"/>
    </location>
    <ligand>
        <name>Mg(2+)</name>
        <dbReference type="ChEBI" id="CHEBI:18420"/>
    </ligand>
</feature>
<dbReference type="PATRIC" id="fig|1121318.3.peg.1842"/>
<dbReference type="InterPro" id="IPR042085">
    <property type="entry name" value="Ap_crown"/>
</dbReference>
<keyword evidence="7" id="KW-1185">Reference proteome</keyword>
<comment type="cofactor">
    <cofactor evidence="3">
        <name>Mg(2+)</name>
        <dbReference type="ChEBI" id="CHEBI:18420"/>
    </cofactor>
    <text evidence="3">Binds 1 Mg(2+) ion.</text>
</comment>
<dbReference type="SMART" id="SM00098">
    <property type="entry name" value="alkPPc"/>
    <property type="match status" value="1"/>
</dbReference>
<name>A0A0L6Z9U1_9CLOT</name>
<organism evidence="6 7">
    <name type="scientific">Clostridium homopropionicum DSM 5847</name>
    <dbReference type="NCBI Taxonomy" id="1121318"/>
    <lineage>
        <taxon>Bacteria</taxon>
        <taxon>Bacillati</taxon>
        <taxon>Bacillota</taxon>
        <taxon>Clostridia</taxon>
        <taxon>Eubacteriales</taxon>
        <taxon>Clostridiaceae</taxon>
        <taxon>Clostridium</taxon>
    </lineage>
</organism>
<dbReference type="EC" id="3.1.3.1" evidence="6"/>
<dbReference type="PRINTS" id="PR00113">
    <property type="entry name" value="ALKPHPHTASE"/>
</dbReference>
<dbReference type="Gene3D" id="2.30.30.40">
    <property type="entry name" value="SH3 Domains"/>
    <property type="match status" value="1"/>
</dbReference>
<keyword evidence="3" id="KW-0479">Metal-binding</keyword>
<proteinExistence type="inferred from homology"/>
<evidence type="ECO:0000313" key="7">
    <source>
        <dbReference type="Proteomes" id="UP000037043"/>
    </source>
</evidence>
<feature type="binding site" evidence="3">
    <location>
        <position position="339"/>
    </location>
    <ligand>
        <name>Zn(2+)</name>
        <dbReference type="ChEBI" id="CHEBI:29105"/>
        <label>2</label>
    </ligand>
</feature>
<evidence type="ECO:0000259" key="5">
    <source>
        <dbReference type="PROSITE" id="PS51781"/>
    </source>
</evidence>
<gene>
    <name evidence="6" type="primary">phoB</name>
    <name evidence="6" type="ORF">CLHOM_18250</name>
</gene>
<comment type="similarity">
    <text evidence="4">Belongs to the alkaline phosphatase family.</text>
</comment>
<keyword evidence="3" id="KW-0862">Zinc</keyword>
<evidence type="ECO:0000313" key="6">
    <source>
        <dbReference type="EMBL" id="KOA19736.1"/>
    </source>
</evidence>
<feature type="binding site" evidence="3">
    <location>
        <position position="56"/>
    </location>
    <ligand>
        <name>Mg(2+)</name>
        <dbReference type="ChEBI" id="CHEBI:18420"/>
    </ligand>
</feature>
<feature type="binding site" evidence="3">
    <location>
        <position position="56"/>
    </location>
    <ligand>
        <name>Zn(2+)</name>
        <dbReference type="ChEBI" id="CHEBI:29105"/>
        <label>2</label>
    </ligand>
</feature>
<evidence type="ECO:0000256" key="2">
    <source>
        <dbReference type="PIRSR" id="PIRSR601952-1"/>
    </source>
</evidence>
<dbReference type="Pfam" id="PF08239">
    <property type="entry name" value="SH3_3"/>
    <property type="match status" value="1"/>
</dbReference>
<dbReference type="SMART" id="SM00287">
    <property type="entry name" value="SH3b"/>
    <property type="match status" value="1"/>
</dbReference>
<accession>A0A0L6Z9U1</accession>
<dbReference type="PROSITE" id="PS51781">
    <property type="entry name" value="SH3B"/>
    <property type="match status" value="1"/>
</dbReference>
<dbReference type="Proteomes" id="UP000037043">
    <property type="component" value="Unassembled WGS sequence"/>
</dbReference>
<dbReference type="SUPFAM" id="SSF53649">
    <property type="entry name" value="Alkaline phosphatase-like"/>
    <property type="match status" value="1"/>
</dbReference>
<dbReference type="GO" id="GO:0046872">
    <property type="term" value="F:metal ion binding"/>
    <property type="evidence" value="ECO:0007669"/>
    <property type="project" value="UniProtKB-KW"/>
</dbReference>
<feature type="binding site" evidence="3">
    <location>
        <position position="301"/>
    </location>
    <ligand>
        <name>Zn(2+)</name>
        <dbReference type="ChEBI" id="CHEBI:29105"/>
        <label>2</label>
    </ligand>
</feature>
<feature type="binding site" evidence="3">
    <location>
        <position position="159"/>
    </location>
    <ligand>
        <name>Mg(2+)</name>
        <dbReference type="ChEBI" id="CHEBI:18420"/>
    </ligand>
</feature>
<dbReference type="PANTHER" id="PTHR11596:SF5">
    <property type="entry name" value="ALKALINE PHOSPHATASE"/>
    <property type="match status" value="1"/>
</dbReference>
<dbReference type="GO" id="GO:0004035">
    <property type="term" value="F:alkaline phosphatase activity"/>
    <property type="evidence" value="ECO:0007669"/>
    <property type="project" value="UniProtKB-EC"/>
</dbReference>
<protein>
    <submittedName>
        <fullName evidence="6">Alkaline phosphatase 3</fullName>
        <ecNumber evidence="6">3.1.3.1</ecNumber>
    </submittedName>
</protein>
<keyword evidence="1" id="KW-0597">Phosphoprotein</keyword>
<dbReference type="RefSeq" id="WP_052221366.1">
    <property type="nucleotide sequence ID" value="NZ_LHUR01000022.1"/>
</dbReference>
<keyword evidence="3" id="KW-0460">Magnesium</keyword>
<comment type="cofactor">
    <cofactor evidence="3">
        <name>Zn(2+)</name>
        <dbReference type="ChEBI" id="CHEBI:29105"/>
    </cofactor>
    <text evidence="3">Binds 2 Zn(2+) ions.</text>
</comment>
<dbReference type="InterPro" id="IPR003646">
    <property type="entry name" value="SH3-like_bac-type"/>
</dbReference>
<feature type="domain" description="SH3b" evidence="5">
    <location>
        <begin position="589"/>
        <end position="654"/>
    </location>
</feature>
<feature type="binding site" evidence="3">
    <location>
        <position position="292"/>
    </location>
    <ligand>
        <name>Mg(2+)</name>
        <dbReference type="ChEBI" id="CHEBI:18420"/>
    </ligand>
</feature>
<evidence type="ECO:0000256" key="3">
    <source>
        <dbReference type="PIRSR" id="PIRSR601952-2"/>
    </source>
</evidence>
<dbReference type="Gene3D" id="1.10.1200.140">
    <property type="entry name" value="Alkaline phosphatase, crown domain"/>
    <property type="match status" value="1"/>
</dbReference>
<keyword evidence="6" id="KW-0378">Hydrolase</keyword>
<reference evidence="7" key="1">
    <citation type="submission" date="2015-08" db="EMBL/GenBank/DDBJ databases">
        <title>Genome sequence of the strict anaerobe Clostridium homopropionicum LuHBu1 (DSM 5847T).</title>
        <authorList>
            <person name="Poehlein A."/>
            <person name="Beck M."/>
            <person name="Schiel-Bengelsdorf B."/>
            <person name="Bengelsdorf F.R."/>
            <person name="Daniel R."/>
            <person name="Duerre P."/>
        </authorList>
    </citation>
    <scope>NUCLEOTIDE SEQUENCE [LARGE SCALE GENOMIC DNA]</scope>
    <source>
        <strain evidence="7">DSM 5847</strain>
    </source>
</reference>